<dbReference type="PaxDb" id="55529-EKX46990"/>
<keyword evidence="3" id="KW-1185">Reference proteome</keyword>
<dbReference type="GO" id="GO:0008113">
    <property type="term" value="F:peptide-methionine (S)-S-oxide reductase activity"/>
    <property type="evidence" value="ECO:0007669"/>
    <property type="project" value="InterPro"/>
</dbReference>
<dbReference type="GeneID" id="17303493"/>
<name>L1JFW7_GUITC</name>
<dbReference type="RefSeq" id="XP_005833970.1">
    <property type="nucleotide sequence ID" value="XM_005833913.1"/>
</dbReference>
<evidence type="ECO:0000313" key="3">
    <source>
        <dbReference type="Proteomes" id="UP000011087"/>
    </source>
</evidence>
<gene>
    <name evidence="1" type="ORF">GUITHDRAFT_86592</name>
</gene>
<dbReference type="Proteomes" id="UP000011087">
    <property type="component" value="Unassembled WGS sequence"/>
</dbReference>
<dbReference type="InterPro" id="IPR036509">
    <property type="entry name" value="Met_Sox_Rdtase_MsrA_sf"/>
</dbReference>
<accession>L1JFW7</accession>
<dbReference type="KEGG" id="gtt:GUITHDRAFT_86592"/>
<dbReference type="HOGENOM" id="CLU_889803_0_0_1"/>
<protein>
    <submittedName>
        <fullName evidence="1 2">Uncharacterized protein</fullName>
    </submittedName>
</protein>
<reference evidence="3" key="2">
    <citation type="submission" date="2012-11" db="EMBL/GenBank/DDBJ databases">
        <authorList>
            <person name="Kuo A."/>
            <person name="Curtis B.A."/>
            <person name="Tanifuji G."/>
            <person name="Burki F."/>
            <person name="Gruber A."/>
            <person name="Irimia M."/>
            <person name="Maruyama S."/>
            <person name="Arias M.C."/>
            <person name="Ball S.G."/>
            <person name="Gile G.H."/>
            <person name="Hirakawa Y."/>
            <person name="Hopkins J.F."/>
            <person name="Rensing S.A."/>
            <person name="Schmutz J."/>
            <person name="Symeonidi A."/>
            <person name="Elias M."/>
            <person name="Eveleigh R.J."/>
            <person name="Herman E.K."/>
            <person name="Klute M.J."/>
            <person name="Nakayama T."/>
            <person name="Obornik M."/>
            <person name="Reyes-Prieto A."/>
            <person name="Armbrust E.V."/>
            <person name="Aves S.J."/>
            <person name="Beiko R.G."/>
            <person name="Coutinho P."/>
            <person name="Dacks J.B."/>
            <person name="Durnford D.G."/>
            <person name="Fast N.M."/>
            <person name="Green B.R."/>
            <person name="Grisdale C."/>
            <person name="Hempe F."/>
            <person name="Henrissat B."/>
            <person name="Hoppner M.P."/>
            <person name="Ishida K.-I."/>
            <person name="Kim E."/>
            <person name="Koreny L."/>
            <person name="Kroth P.G."/>
            <person name="Liu Y."/>
            <person name="Malik S.-B."/>
            <person name="Maier U.G."/>
            <person name="McRose D."/>
            <person name="Mock T."/>
            <person name="Neilson J.A."/>
            <person name="Onodera N.T."/>
            <person name="Poole A.M."/>
            <person name="Pritham E.J."/>
            <person name="Richards T.A."/>
            <person name="Rocap G."/>
            <person name="Roy S.W."/>
            <person name="Sarai C."/>
            <person name="Schaack S."/>
            <person name="Shirato S."/>
            <person name="Slamovits C.H."/>
            <person name="Spencer D.F."/>
            <person name="Suzuki S."/>
            <person name="Worden A.Z."/>
            <person name="Zauner S."/>
            <person name="Barry K."/>
            <person name="Bell C."/>
            <person name="Bharti A.K."/>
            <person name="Crow J.A."/>
            <person name="Grimwood J."/>
            <person name="Kramer R."/>
            <person name="Lindquist E."/>
            <person name="Lucas S."/>
            <person name="Salamov A."/>
            <person name="McFadden G.I."/>
            <person name="Lane C.E."/>
            <person name="Keeling P.J."/>
            <person name="Gray M.W."/>
            <person name="Grigoriev I.V."/>
            <person name="Archibald J.M."/>
        </authorList>
    </citation>
    <scope>NUCLEOTIDE SEQUENCE</scope>
    <source>
        <strain evidence="3">CCMP2712</strain>
    </source>
</reference>
<reference evidence="2" key="3">
    <citation type="submission" date="2015-06" db="UniProtKB">
        <authorList>
            <consortium name="EnsemblProtists"/>
        </authorList>
    </citation>
    <scope>IDENTIFICATION</scope>
</reference>
<dbReference type="eggNOG" id="ENOG502RZE5">
    <property type="taxonomic scope" value="Eukaryota"/>
</dbReference>
<dbReference type="AlphaFoldDB" id="L1JFW7"/>
<dbReference type="OrthoDB" id="443672at2759"/>
<evidence type="ECO:0000313" key="1">
    <source>
        <dbReference type="EMBL" id="EKX46990.1"/>
    </source>
</evidence>
<sequence>MVTTSAFAASVAVGRGARGPSACRLSMQEPRARSIPHLRGSPMVEVQTRRSVLLGLSIAALAIGTLGSDPAMAAEEEVKVYFGCGCFWHVQHEFVVAEEKILGRRNSQITSLTGYAGGTEVGRDGKVCYHNMFGDSDYGSLGHSEAVELSLPPSKFAQFAQVYMNLFINGERADPQDRGGEYRSLVGIPGGMDGPFAESLKAAASSRGLTLVAGKGNEGDTLGKKLIYVYDSVQFPFHPAEVYHQFHDDMVDKYSREYHDLKRIELQDGRWVVSLSDILLCYAVCGVCVSSSLVAPSEIMLRLKPTGCPGDSA</sequence>
<organism evidence="1">
    <name type="scientific">Guillardia theta (strain CCMP2712)</name>
    <name type="common">Cryptophyte</name>
    <dbReference type="NCBI Taxonomy" id="905079"/>
    <lineage>
        <taxon>Eukaryota</taxon>
        <taxon>Cryptophyceae</taxon>
        <taxon>Pyrenomonadales</taxon>
        <taxon>Geminigeraceae</taxon>
        <taxon>Guillardia</taxon>
    </lineage>
</organism>
<dbReference type="Gene3D" id="3.30.1060.10">
    <property type="entry name" value="Peptide methionine sulphoxide reductase MsrA"/>
    <property type="match status" value="1"/>
</dbReference>
<dbReference type="SUPFAM" id="SSF55068">
    <property type="entry name" value="Peptide methionine sulfoxide reductase"/>
    <property type="match status" value="1"/>
</dbReference>
<dbReference type="EnsemblProtists" id="EKX46990">
    <property type="protein sequence ID" value="EKX46990"/>
    <property type="gene ID" value="GUITHDRAFT_86592"/>
</dbReference>
<reference evidence="1 3" key="1">
    <citation type="journal article" date="2012" name="Nature">
        <title>Algal genomes reveal evolutionary mosaicism and the fate of nucleomorphs.</title>
        <authorList>
            <consortium name="DOE Joint Genome Institute"/>
            <person name="Curtis B.A."/>
            <person name="Tanifuji G."/>
            <person name="Burki F."/>
            <person name="Gruber A."/>
            <person name="Irimia M."/>
            <person name="Maruyama S."/>
            <person name="Arias M.C."/>
            <person name="Ball S.G."/>
            <person name="Gile G.H."/>
            <person name="Hirakawa Y."/>
            <person name="Hopkins J.F."/>
            <person name="Kuo A."/>
            <person name="Rensing S.A."/>
            <person name="Schmutz J."/>
            <person name="Symeonidi A."/>
            <person name="Elias M."/>
            <person name="Eveleigh R.J."/>
            <person name="Herman E.K."/>
            <person name="Klute M.J."/>
            <person name="Nakayama T."/>
            <person name="Obornik M."/>
            <person name="Reyes-Prieto A."/>
            <person name="Armbrust E.V."/>
            <person name="Aves S.J."/>
            <person name="Beiko R.G."/>
            <person name="Coutinho P."/>
            <person name="Dacks J.B."/>
            <person name="Durnford D.G."/>
            <person name="Fast N.M."/>
            <person name="Green B.R."/>
            <person name="Grisdale C.J."/>
            <person name="Hempel F."/>
            <person name="Henrissat B."/>
            <person name="Hoppner M.P."/>
            <person name="Ishida K."/>
            <person name="Kim E."/>
            <person name="Koreny L."/>
            <person name="Kroth P.G."/>
            <person name="Liu Y."/>
            <person name="Malik S.B."/>
            <person name="Maier U.G."/>
            <person name="McRose D."/>
            <person name="Mock T."/>
            <person name="Neilson J.A."/>
            <person name="Onodera N.T."/>
            <person name="Poole A.M."/>
            <person name="Pritham E.J."/>
            <person name="Richards T.A."/>
            <person name="Rocap G."/>
            <person name="Roy S.W."/>
            <person name="Sarai C."/>
            <person name="Schaack S."/>
            <person name="Shirato S."/>
            <person name="Slamovits C.H."/>
            <person name="Spencer D.F."/>
            <person name="Suzuki S."/>
            <person name="Worden A.Z."/>
            <person name="Zauner S."/>
            <person name="Barry K."/>
            <person name="Bell C."/>
            <person name="Bharti A.K."/>
            <person name="Crow J.A."/>
            <person name="Grimwood J."/>
            <person name="Kramer R."/>
            <person name="Lindquist E."/>
            <person name="Lucas S."/>
            <person name="Salamov A."/>
            <person name="McFadden G.I."/>
            <person name="Lane C.E."/>
            <person name="Keeling P.J."/>
            <person name="Gray M.W."/>
            <person name="Grigoriev I.V."/>
            <person name="Archibald J.M."/>
        </authorList>
    </citation>
    <scope>NUCLEOTIDE SEQUENCE</scope>
    <source>
        <strain evidence="1 3">CCMP2712</strain>
    </source>
</reference>
<evidence type="ECO:0000313" key="2">
    <source>
        <dbReference type="EnsemblProtists" id="EKX46990"/>
    </source>
</evidence>
<proteinExistence type="predicted"/>
<dbReference type="OMA" id="HVQHEFI"/>
<dbReference type="EMBL" id="JH992992">
    <property type="protein sequence ID" value="EKX46990.1"/>
    <property type="molecule type" value="Genomic_DNA"/>
</dbReference>